<dbReference type="Proteomes" id="UP001244207">
    <property type="component" value="Unassembled WGS sequence"/>
</dbReference>
<dbReference type="AlphaFoldDB" id="A0AAD8XJH7"/>
<reference evidence="1" key="1">
    <citation type="submission" date="2021-12" db="EMBL/GenBank/DDBJ databases">
        <title>Comparative genomics, transcriptomics and evolutionary studies reveal genomic signatures of adaptation to plant cell wall in hemibiotrophic fungi.</title>
        <authorList>
            <consortium name="DOE Joint Genome Institute"/>
            <person name="Baroncelli R."/>
            <person name="Diaz J.F."/>
            <person name="Benocci T."/>
            <person name="Peng M."/>
            <person name="Battaglia E."/>
            <person name="Haridas S."/>
            <person name="Andreopoulos W."/>
            <person name="Labutti K."/>
            <person name="Pangilinan J."/>
            <person name="Floch G.L."/>
            <person name="Makela M.R."/>
            <person name="Henrissat B."/>
            <person name="Grigoriev I.V."/>
            <person name="Crouch J.A."/>
            <person name="De Vries R.P."/>
            <person name="Sukno S.A."/>
            <person name="Thon M.R."/>
        </authorList>
    </citation>
    <scope>NUCLEOTIDE SEQUENCE</scope>
    <source>
        <strain evidence="1">CBS 112980</strain>
    </source>
</reference>
<dbReference type="EMBL" id="JAHMHS010000031">
    <property type="protein sequence ID" value="KAK1726600.1"/>
    <property type="molecule type" value="Genomic_DNA"/>
</dbReference>
<comment type="caution">
    <text evidence="1">The sequence shown here is derived from an EMBL/GenBank/DDBJ whole genome shotgun (WGS) entry which is preliminary data.</text>
</comment>
<name>A0AAD8XJH7_GLOAC</name>
<evidence type="ECO:0000313" key="1">
    <source>
        <dbReference type="EMBL" id="KAK1726600.1"/>
    </source>
</evidence>
<dbReference type="GeneID" id="85391804"/>
<organism evidence="1 2">
    <name type="scientific">Glomerella acutata</name>
    <name type="common">Colletotrichum acutatum</name>
    <dbReference type="NCBI Taxonomy" id="27357"/>
    <lineage>
        <taxon>Eukaryota</taxon>
        <taxon>Fungi</taxon>
        <taxon>Dikarya</taxon>
        <taxon>Ascomycota</taxon>
        <taxon>Pezizomycotina</taxon>
        <taxon>Sordariomycetes</taxon>
        <taxon>Hypocreomycetidae</taxon>
        <taxon>Glomerellales</taxon>
        <taxon>Glomerellaceae</taxon>
        <taxon>Colletotrichum</taxon>
        <taxon>Colletotrichum acutatum species complex</taxon>
    </lineage>
</organism>
<accession>A0AAD8XJH7</accession>
<dbReference type="RefSeq" id="XP_060366655.1">
    <property type="nucleotide sequence ID" value="XM_060507905.1"/>
</dbReference>
<sequence length="64" mass="7164">MHVPWHQHYALVQDCLFCSHPATAAVLEAAEMTSIMLTARQAGGRPQPLSHSIRLHDVMQADRM</sequence>
<evidence type="ECO:0000313" key="2">
    <source>
        <dbReference type="Proteomes" id="UP001244207"/>
    </source>
</evidence>
<gene>
    <name evidence="1" type="ORF">BDZ83DRAFT_615621</name>
</gene>
<proteinExistence type="predicted"/>
<keyword evidence="2" id="KW-1185">Reference proteome</keyword>
<protein>
    <submittedName>
        <fullName evidence="1">Uncharacterized protein</fullName>
    </submittedName>
</protein>